<keyword evidence="5" id="KW-0131">Cell cycle</keyword>
<evidence type="ECO:0000256" key="1">
    <source>
        <dbReference type="ARBA" id="ARBA00022618"/>
    </source>
</evidence>
<evidence type="ECO:0000313" key="9">
    <source>
        <dbReference type="EMBL" id="OMH82784.1"/>
    </source>
</evidence>
<dbReference type="GO" id="GO:0005525">
    <property type="term" value="F:GTP binding"/>
    <property type="evidence" value="ECO:0007669"/>
    <property type="project" value="UniProtKB-KW"/>
</dbReference>
<comment type="similarity">
    <text evidence="6">Belongs to the TRAFAC class TrmE-Era-EngA-EngB-Septin-like GTPase superfamily. Septin GTPase family.</text>
</comment>
<dbReference type="InterPro" id="IPR030379">
    <property type="entry name" value="G_SEPTIN_dom"/>
</dbReference>
<organism evidence="9 10">
    <name type="scientific">Zancudomyces culisetae</name>
    <name type="common">Gut fungus</name>
    <name type="synonym">Smittium culisetae</name>
    <dbReference type="NCBI Taxonomy" id="1213189"/>
    <lineage>
        <taxon>Eukaryota</taxon>
        <taxon>Fungi</taxon>
        <taxon>Fungi incertae sedis</taxon>
        <taxon>Zoopagomycota</taxon>
        <taxon>Kickxellomycotina</taxon>
        <taxon>Harpellomycetes</taxon>
        <taxon>Harpellales</taxon>
        <taxon>Legeriomycetaceae</taxon>
        <taxon>Zancudomyces</taxon>
    </lineage>
</organism>
<evidence type="ECO:0000259" key="8">
    <source>
        <dbReference type="PROSITE" id="PS51719"/>
    </source>
</evidence>
<accession>A0A1R1PP99</accession>
<evidence type="ECO:0000313" key="10">
    <source>
        <dbReference type="Proteomes" id="UP000188320"/>
    </source>
</evidence>
<dbReference type="AlphaFoldDB" id="A0A1R1PP99"/>
<protein>
    <submittedName>
        <fullName evidence="9">Septin-like protein</fullName>
    </submittedName>
</protein>
<dbReference type="EMBL" id="LSSK01000599">
    <property type="protein sequence ID" value="OMH82784.1"/>
    <property type="molecule type" value="Genomic_DNA"/>
</dbReference>
<feature type="domain" description="Septin-type G" evidence="8">
    <location>
        <begin position="39"/>
        <end position="312"/>
    </location>
</feature>
<dbReference type="PANTHER" id="PTHR18884">
    <property type="entry name" value="SEPTIN"/>
    <property type="match status" value="1"/>
</dbReference>
<evidence type="ECO:0000256" key="7">
    <source>
        <dbReference type="SAM" id="Coils"/>
    </source>
</evidence>
<dbReference type="Gene3D" id="3.40.50.300">
    <property type="entry name" value="P-loop containing nucleotide triphosphate hydrolases"/>
    <property type="match status" value="1"/>
</dbReference>
<dbReference type="GO" id="GO:0000281">
    <property type="term" value="P:mitotic cytokinesis"/>
    <property type="evidence" value="ECO:0007669"/>
    <property type="project" value="UniProtKB-ARBA"/>
</dbReference>
<name>A0A1R1PP99_ZANCU</name>
<keyword evidence="3 7" id="KW-0175">Coiled coil</keyword>
<dbReference type="SUPFAM" id="SSF52540">
    <property type="entry name" value="P-loop containing nucleoside triphosphate hydrolases"/>
    <property type="match status" value="1"/>
</dbReference>
<keyword evidence="2 6" id="KW-0547">Nucleotide-binding</keyword>
<comment type="caution">
    <text evidence="9">The sequence shown here is derived from an EMBL/GenBank/DDBJ whole genome shotgun (WGS) entry which is preliminary data.</text>
</comment>
<reference evidence="10" key="1">
    <citation type="submission" date="2017-01" db="EMBL/GenBank/DDBJ databases">
        <authorList>
            <person name="Wang Y."/>
            <person name="White M."/>
            <person name="Kvist S."/>
            <person name="Moncalvo J.-M."/>
        </authorList>
    </citation>
    <scope>NUCLEOTIDE SEQUENCE [LARGE SCALE GENOMIC DNA]</scope>
    <source>
        <strain evidence="10">COL-18-3</strain>
    </source>
</reference>
<dbReference type="PIRSF" id="PIRSF006698">
    <property type="entry name" value="Septin"/>
    <property type="match status" value="1"/>
</dbReference>
<dbReference type="PROSITE" id="PS00675">
    <property type="entry name" value="SIGMA54_INTERACT_1"/>
    <property type="match status" value="1"/>
</dbReference>
<dbReference type="InterPro" id="IPR016491">
    <property type="entry name" value="Septin"/>
</dbReference>
<evidence type="ECO:0000256" key="6">
    <source>
        <dbReference type="RuleBase" id="RU004560"/>
    </source>
</evidence>
<dbReference type="CDD" id="cd01850">
    <property type="entry name" value="CDC_Septin"/>
    <property type="match status" value="1"/>
</dbReference>
<dbReference type="OrthoDB" id="416553at2759"/>
<dbReference type="InterPro" id="IPR027417">
    <property type="entry name" value="P-loop_NTPase"/>
</dbReference>
<dbReference type="PROSITE" id="PS51719">
    <property type="entry name" value="G_SEPTIN"/>
    <property type="match status" value="1"/>
</dbReference>
<evidence type="ECO:0000256" key="3">
    <source>
        <dbReference type="ARBA" id="ARBA00023054"/>
    </source>
</evidence>
<keyword evidence="4 6" id="KW-0342">GTP-binding</keyword>
<dbReference type="Pfam" id="PF00735">
    <property type="entry name" value="Septin"/>
    <property type="match status" value="1"/>
</dbReference>
<gene>
    <name evidence="9" type="ORF">AX774_g3725</name>
</gene>
<feature type="coiled-coil region" evidence="7">
    <location>
        <begin position="329"/>
        <end position="388"/>
    </location>
</feature>
<keyword evidence="10" id="KW-1185">Reference proteome</keyword>
<dbReference type="GO" id="GO:0031105">
    <property type="term" value="C:septin complex"/>
    <property type="evidence" value="ECO:0007669"/>
    <property type="project" value="UniProtKB-ARBA"/>
</dbReference>
<dbReference type="GO" id="GO:0032161">
    <property type="term" value="C:cleavage apparatus septin structure"/>
    <property type="evidence" value="ECO:0007669"/>
    <property type="project" value="UniProtKB-ARBA"/>
</dbReference>
<evidence type="ECO:0000256" key="2">
    <source>
        <dbReference type="ARBA" id="ARBA00022741"/>
    </source>
</evidence>
<evidence type="ECO:0000256" key="4">
    <source>
        <dbReference type="ARBA" id="ARBA00023134"/>
    </source>
</evidence>
<proteinExistence type="inferred from homology"/>
<evidence type="ECO:0000256" key="5">
    <source>
        <dbReference type="ARBA" id="ARBA00023306"/>
    </source>
</evidence>
<keyword evidence="1" id="KW-0132">Cell division</keyword>
<dbReference type="InterPro" id="IPR025662">
    <property type="entry name" value="Sigma_54_int_dom_ATP-bd_1"/>
</dbReference>
<dbReference type="FunFam" id="3.40.50.300:FF:000162">
    <property type="entry name" value="septin-7 isoform X1"/>
    <property type="match status" value="1"/>
</dbReference>
<sequence>MAFEDNNEGIESYVNKNVSQTGIGIANLPNQLHKIVTKKGTDFSIILVGESGTGKTTFVNTLFTTELITPLDDSTRRKKQCDKTVDINIHKAELEEKNFNVKLNVIDTPGFGDYVDNNDCWHPIVDFIENQYEQYLRQEQQPVRKGLVDMRVHACLYFIRPNGHSLKPLDVRAMKAIGAICNLIPVISKADSMSPTSLKLFKKRILDTINAQNIRIYTPPVESEDESVTSRNRDIVSAMPFAVIGSSTEVVAPDGRVVKGRKYPWGIAEVENDEHCDFKKLRSLLIRSHMLDLINSTEESHYDAYRTAQMKVRKFGEAKPKATDNKVFKDEEEALRKRFTEKVRLEENRFRQWESKLIAERDRLNKDLEAEHNLVKQLEAEIEAVQTSSPGNRFNRK</sequence>
<dbReference type="Proteomes" id="UP000188320">
    <property type="component" value="Unassembled WGS sequence"/>
</dbReference>